<keyword evidence="3" id="KW-1185">Reference proteome</keyword>
<evidence type="ECO:0000256" key="1">
    <source>
        <dbReference type="SAM" id="MobiDB-lite"/>
    </source>
</evidence>
<dbReference type="EMBL" id="CAUYUJ010022316">
    <property type="protein sequence ID" value="CAK0910076.1"/>
    <property type="molecule type" value="Genomic_DNA"/>
</dbReference>
<comment type="caution">
    <text evidence="2">The sequence shown here is derived from an EMBL/GenBank/DDBJ whole genome shotgun (WGS) entry which is preliminary data.</text>
</comment>
<feature type="non-terminal residue" evidence="2">
    <location>
        <position position="1"/>
    </location>
</feature>
<accession>A0ABN9YFJ9</accession>
<proteinExistence type="predicted"/>
<gene>
    <name evidence="2" type="ORF">PCOR1329_LOCUS84335</name>
</gene>
<evidence type="ECO:0008006" key="4">
    <source>
        <dbReference type="Google" id="ProtNLM"/>
    </source>
</evidence>
<protein>
    <recommendedName>
        <fullName evidence="4">Meiosis-specific nuclear structural protein 1</fullName>
    </recommendedName>
</protein>
<organism evidence="2 3">
    <name type="scientific">Prorocentrum cordatum</name>
    <dbReference type="NCBI Taxonomy" id="2364126"/>
    <lineage>
        <taxon>Eukaryota</taxon>
        <taxon>Sar</taxon>
        <taxon>Alveolata</taxon>
        <taxon>Dinophyceae</taxon>
        <taxon>Prorocentrales</taxon>
        <taxon>Prorocentraceae</taxon>
        <taxon>Prorocentrum</taxon>
    </lineage>
</organism>
<evidence type="ECO:0000313" key="3">
    <source>
        <dbReference type="Proteomes" id="UP001189429"/>
    </source>
</evidence>
<evidence type="ECO:0000313" key="2">
    <source>
        <dbReference type="EMBL" id="CAK0910076.1"/>
    </source>
</evidence>
<feature type="region of interest" description="Disordered" evidence="1">
    <location>
        <begin position="137"/>
        <end position="163"/>
    </location>
</feature>
<sequence>AAPSPAVAAAEQGLRHLIVASAASSTEAGQPRVDEDAAAEELGALAPHSWASTPAPAETSADQDAPGGDALTRAFERGVREFHERAAAAEEAERAERVLCLHRAEAAAQRAGAEKRRLDTAHLRRERAIVQQYSRLRSRRQSLQGNEQEQEEQEAAAQRSRESRALDLAEACTRLTQADQRAEAAADQVRMATARRRSERAARRSTAAACRSLAQTQGMFEKVSRATDLREEKDRALDAAQGAVEFERCKLSARSIARAMLNSHEEQLRRVKAVRESNSHRAQVLLSREREEADLEQRRRLVAAERERRLARAAARPQDALAASGPAFGGSCCVFYSDLTSGSLQVRAAATPPASQAPWAPRNRSSS</sequence>
<dbReference type="Proteomes" id="UP001189429">
    <property type="component" value="Unassembled WGS sequence"/>
</dbReference>
<feature type="non-terminal residue" evidence="2">
    <location>
        <position position="367"/>
    </location>
</feature>
<feature type="region of interest" description="Disordered" evidence="1">
    <location>
        <begin position="23"/>
        <end position="69"/>
    </location>
</feature>
<name>A0ABN9YFJ9_9DINO</name>
<reference evidence="2" key="1">
    <citation type="submission" date="2023-10" db="EMBL/GenBank/DDBJ databases">
        <authorList>
            <person name="Chen Y."/>
            <person name="Shah S."/>
            <person name="Dougan E. K."/>
            <person name="Thang M."/>
            <person name="Chan C."/>
        </authorList>
    </citation>
    <scope>NUCLEOTIDE SEQUENCE [LARGE SCALE GENOMIC DNA]</scope>
</reference>